<proteinExistence type="predicted"/>
<comment type="caution">
    <text evidence="4">The sequence shown here is derived from an EMBL/GenBank/DDBJ whole genome shotgun (WGS) entry which is preliminary data.</text>
</comment>
<sequence length="227" mass="25618">MIPMLPMCAPRVRLMPCNPRMACVAPAMVPMMPMTGTPAVCPMNKSNMFSITSLMSELDSHLYGRFRHVERENPCYRHAPFDWYRPPKQCCHVIHEDAAVVTHDGPVPIGDFYRYYIYGDNIDDYGDSSSLESDDYDDLVEPPYNARTRGYQGGFQREPDFYNGNAIASQRYNRSPMGIGNYTTLNTNRRTMNPASATRSSNFRGTRTLAGDDDFDDAASVNSTYGN</sequence>
<dbReference type="AlphaFoldDB" id="A0A814A2D6"/>
<evidence type="ECO:0000313" key="5">
    <source>
        <dbReference type="EMBL" id="CAF0918928.1"/>
    </source>
</evidence>
<feature type="region of interest" description="Disordered" evidence="1">
    <location>
        <begin position="184"/>
        <end position="227"/>
    </location>
</feature>
<dbReference type="EMBL" id="CAJOAX010000587">
    <property type="protein sequence ID" value="CAF3619074.1"/>
    <property type="molecule type" value="Genomic_DNA"/>
</dbReference>
<evidence type="ECO:0000256" key="1">
    <source>
        <dbReference type="SAM" id="MobiDB-lite"/>
    </source>
</evidence>
<dbReference type="EMBL" id="CAJNOL010000173">
    <property type="protein sequence ID" value="CAF0906959.1"/>
    <property type="molecule type" value="Genomic_DNA"/>
</dbReference>
<dbReference type="EMBL" id="CAJNOH010000091">
    <property type="protein sequence ID" value="CAF0859451.1"/>
    <property type="molecule type" value="Genomic_DNA"/>
</dbReference>
<evidence type="ECO:0000313" key="2">
    <source>
        <dbReference type="EMBL" id="CAF0859428.1"/>
    </source>
</evidence>
<evidence type="ECO:0000313" key="7">
    <source>
        <dbReference type="EMBL" id="CAF3599470.1"/>
    </source>
</evidence>
<evidence type="ECO:0000313" key="9">
    <source>
        <dbReference type="Proteomes" id="UP000663870"/>
    </source>
</evidence>
<dbReference type="OrthoDB" id="10040905at2759"/>
<dbReference type="EMBL" id="CAJNOO010000212">
    <property type="protein sequence ID" value="CAF0859428.1"/>
    <property type="molecule type" value="Genomic_DNA"/>
</dbReference>
<reference evidence="4" key="1">
    <citation type="submission" date="2021-02" db="EMBL/GenBank/DDBJ databases">
        <authorList>
            <person name="Nowell W R."/>
        </authorList>
    </citation>
    <scope>NUCLEOTIDE SEQUENCE</scope>
</reference>
<dbReference type="Proteomes" id="UP000663889">
    <property type="component" value="Unassembled WGS sequence"/>
</dbReference>
<dbReference type="Proteomes" id="UP000663854">
    <property type="component" value="Unassembled WGS sequence"/>
</dbReference>
<organism evidence="4 9">
    <name type="scientific">Rotaria sordida</name>
    <dbReference type="NCBI Taxonomy" id="392033"/>
    <lineage>
        <taxon>Eukaryota</taxon>
        <taxon>Metazoa</taxon>
        <taxon>Spiralia</taxon>
        <taxon>Gnathifera</taxon>
        <taxon>Rotifera</taxon>
        <taxon>Eurotatoria</taxon>
        <taxon>Bdelloidea</taxon>
        <taxon>Philodinida</taxon>
        <taxon>Philodinidae</taxon>
        <taxon>Rotaria</taxon>
    </lineage>
</organism>
<dbReference type="Proteomes" id="UP000663874">
    <property type="component" value="Unassembled WGS sequence"/>
</dbReference>
<evidence type="ECO:0000313" key="3">
    <source>
        <dbReference type="EMBL" id="CAF0859451.1"/>
    </source>
</evidence>
<dbReference type="Proteomes" id="UP000663870">
    <property type="component" value="Unassembled WGS sequence"/>
</dbReference>
<dbReference type="EMBL" id="CAJNOU010000333">
    <property type="protein sequence ID" value="CAF0962499.1"/>
    <property type="molecule type" value="Genomic_DNA"/>
</dbReference>
<accession>A0A814A2D6</accession>
<dbReference type="Proteomes" id="UP000663882">
    <property type="component" value="Unassembled WGS sequence"/>
</dbReference>
<evidence type="ECO:0000313" key="8">
    <source>
        <dbReference type="EMBL" id="CAF3619074.1"/>
    </source>
</evidence>
<keyword evidence="9" id="KW-1185">Reference proteome</keyword>
<dbReference type="EMBL" id="CAJOBE010000222">
    <property type="protein sequence ID" value="CAF3599470.1"/>
    <property type="molecule type" value="Genomic_DNA"/>
</dbReference>
<gene>
    <name evidence="7" type="ORF">FNK824_LOCUS3342</name>
    <name evidence="5" type="ORF">JXQ802_LOCUS10028</name>
    <name evidence="4" type="ORF">JXQ802_LOCUS9439</name>
    <name evidence="8" type="ORF">OTI717_LOCUS7707</name>
    <name evidence="3" type="ORF">PYM288_LOCUS7481</name>
    <name evidence="2" type="ORF">RFH988_LOCUS6888</name>
    <name evidence="6" type="ORF">SEV965_LOCUS8839</name>
</gene>
<evidence type="ECO:0000313" key="6">
    <source>
        <dbReference type="EMBL" id="CAF0962499.1"/>
    </source>
</evidence>
<feature type="compositionally biased region" description="Polar residues" evidence="1">
    <location>
        <begin position="184"/>
        <end position="205"/>
    </location>
</feature>
<dbReference type="EMBL" id="CAJNOL010000188">
    <property type="protein sequence ID" value="CAF0918928.1"/>
    <property type="molecule type" value="Genomic_DNA"/>
</dbReference>
<evidence type="ECO:0000313" key="4">
    <source>
        <dbReference type="EMBL" id="CAF0906959.1"/>
    </source>
</evidence>
<name>A0A814A2D6_9BILA</name>
<protein>
    <submittedName>
        <fullName evidence="4">Uncharacterized protein</fullName>
    </submittedName>
</protein>
<dbReference type="Proteomes" id="UP000663823">
    <property type="component" value="Unassembled WGS sequence"/>
</dbReference>